<feature type="domain" description="Major facilitator superfamily (MFS) profile" evidence="9">
    <location>
        <begin position="56"/>
        <end position="507"/>
    </location>
</feature>
<dbReference type="InterPro" id="IPR036259">
    <property type="entry name" value="MFS_trans_sf"/>
</dbReference>
<keyword evidence="5 8" id="KW-1133">Transmembrane helix</keyword>
<feature type="transmembrane region" description="Helical" evidence="8">
    <location>
        <begin position="104"/>
        <end position="124"/>
    </location>
</feature>
<dbReference type="InterPro" id="IPR003663">
    <property type="entry name" value="Sugar/inositol_transpt"/>
</dbReference>
<dbReference type="GO" id="GO:1990539">
    <property type="term" value="P:fructose import across plasma membrane"/>
    <property type="evidence" value="ECO:0007669"/>
    <property type="project" value="UniProtKB-ARBA"/>
</dbReference>
<evidence type="ECO:0000313" key="11">
    <source>
        <dbReference type="WBParaSite" id="PDA_v2.g1524.t1"/>
    </source>
</evidence>
<dbReference type="InterPro" id="IPR045263">
    <property type="entry name" value="GLUT"/>
</dbReference>
<keyword evidence="10" id="KW-1185">Reference proteome</keyword>
<protein>
    <submittedName>
        <fullName evidence="11">Major facilitator superfamily (MFS) profile domain-containing protein</fullName>
    </submittedName>
</protein>
<dbReference type="Pfam" id="PF00083">
    <property type="entry name" value="Sugar_tr"/>
    <property type="match status" value="1"/>
</dbReference>
<evidence type="ECO:0000256" key="2">
    <source>
        <dbReference type="ARBA" id="ARBA00022448"/>
    </source>
</evidence>
<organism evidence="10 11">
    <name type="scientific">Panagrolaimus davidi</name>
    <dbReference type="NCBI Taxonomy" id="227884"/>
    <lineage>
        <taxon>Eukaryota</taxon>
        <taxon>Metazoa</taxon>
        <taxon>Ecdysozoa</taxon>
        <taxon>Nematoda</taxon>
        <taxon>Chromadorea</taxon>
        <taxon>Rhabditida</taxon>
        <taxon>Tylenchina</taxon>
        <taxon>Panagrolaimomorpha</taxon>
        <taxon>Panagrolaimoidea</taxon>
        <taxon>Panagrolaimidae</taxon>
        <taxon>Panagrolaimus</taxon>
    </lineage>
</organism>
<dbReference type="InterPro" id="IPR005829">
    <property type="entry name" value="Sugar_transporter_CS"/>
</dbReference>
<dbReference type="Gene3D" id="1.20.1250.20">
    <property type="entry name" value="MFS general substrate transporter like domains"/>
    <property type="match status" value="1"/>
</dbReference>
<evidence type="ECO:0000256" key="8">
    <source>
        <dbReference type="SAM" id="Phobius"/>
    </source>
</evidence>
<feature type="transmembrane region" description="Helical" evidence="8">
    <location>
        <begin position="420"/>
        <end position="442"/>
    </location>
</feature>
<feature type="transmembrane region" description="Helical" evidence="8">
    <location>
        <begin position="197"/>
        <end position="221"/>
    </location>
</feature>
<dbReference type="PROSITE" id="PS00217">
    <property type="entry name" value="SUGAR_TRANSPORT_2"/>
    <property type="match status" value="1"/>
</dbReference>
<evidence type="ECO:0000256" key="6">
    <source>
        <dbReference type="ARBA" id="ARBA00023136"/>
    </source>
</evidence>
<feature type="transmembrane region" description="Helical" evidence="8">
    <location>
        <begin position="454"/>
        <end position="474"/>
    </location>
</feature>
<feature type="transmembrane region" description="Helical" evidence="8">
    <location>
        <begin position="165"/>
        <end position="185"/>
    </location>
</feature>
<feature type="transmembrane region" description="Helical" evidence="8">
    <location>
        <begin position="480"/>
        <end position="500"/>
    </location>
</feature>
<dbReference type="GO" id="GO:0005886">
    <property type="term" value="C:plasma membrane"/>
    <property type="evidence" value="ECO:0007669"/>
    <property type="project" value="UniProtKB-SubCell"/>
</dbReference>
<dbReference type="WBParaSite" id="PDA_v2.g1524.t1">
    <property type="protein sequence ID" value="PDA_v2.g1524.t1"/>
    <property type="gene ID" value="PDA_v2.g1524"/>
</dbReference>
<keyword evidence="2 7" id="KW-0813">Transport</keyword>
<feature type="transmembrane region" description="Helical" evidence="8">
    <location>
        <begin position="47"/>
        <end position="65"/>
    </location>
</feature>
<evidence type="ECO:0000256" key="4">
    <source>
        <dbReference type="ARBA" id="ARBA00022692"/>
    </source>
</evidence>
<feature type="transmembrane region" description="Helical" evidence="8">
    <location>
        <begin position="227"/>
        <end position="247"/>
    </location>
</feature>
<evidence type="ECO:0000256" key="7">
    <source>
        <dbReference type="RuleBase" id="RU003346"/>
    </source>
</evidence>
<dbReference type="InterPro" id="IPR005828">
    <property type="entry name" value="MFS_sugar_transport-like"/>
</dbReference>
<dbReference type="AlphaFoldDB" id="A0A914PKF7"/>
<dbReference type="PROSITE" id="PS50850">
    <property type="entry name" value="MFS"/>
    <property type="match status" value="1"/>
</dbReference>
<comment type="subcellular location">
    <subcellularLocation>
        <location evidence="1">Cell membrane</location>
        <topology evidence="1">Multi-pass membrane protein</topology>
    </subcellularLocation>
</comment>
<dbReference type="GO" id="GO:0005353">
    <property type="term" value="F:fructose transmembrane transporter activity"/>
    <property type="evidence" value="ECO:0007669"/>
    <property type="project" value="UniProtKB-ARBA"/>
</dbReference>
<feature type="transmembrane region" description="Helical" evidence="8">
    <location>
        <begin position="136"/>
        <end position="153"/>
    </location>
</feature>
<keyword evidence="3" id="KW-1003">Cell membrane</keyword>
<evidence type="ECO:0000256" key="1">
    <source>
        <dbReference type="ARBA" id="ARBA00004651"/>
    </source>
</evidence>
<keyword evidence="6 8" id="KW-0472">Membrane</keyword>
<feature type="transmembrane region" description="Helical" evidence="8">
    <location>
        <begin position="313"/>
        <end position="336"/>
    </location>
</feature>
<keyword evidence="4 8" id="KW-0812">Transmembrane</keyword>
<reference evidence="11" key="1">
    <citation type="submission" date="2022-11" db="UniProtKB">
        <authorList>
            <consortium name="WormBaseParasite"/>
        </authorList>
    </citation>
    <scope>IDENTIFICATION</scope>
</reference>
<sequence length="525" mass="57963">MPPNNEKRSEDVRLLNDIKPLRSISPQKIKVVDSSATDFKKPEQNSCYTAVLILTVFASAFGSSFQSGYHTGCVNPIGKEASAWYNVSHQHMFGKELSKQENTIAWSMTVGLLNVGGLFGGFIACHLADKFGRRNALLMNNAFLFIGVILMSMSKRVDVYLLLPAGRFVTGVCCGLGSAVVPMYLTEIAPVSKRGALGTAHQLTFTFSMLVSQIVGIPQIFGNADLWQYTFAIALIPAVIQICLLPLCPESPKFSLIVKKDHDKASRDLRKLRASKDVHDEIGVMKYEADKTSQIKKVTIPELFANPLYQRRIVIAVMLMLALQFSGINAVFFYSRAVFEQAGLSGQWPFYATIGMGFLNFFATICASQLMDHPKFGRRVLHLWGLIGMFFSTIMIVLSMTLSKNATSTTLQNLGTFGSIVFVLLFVASFASGPGPIPWFYVSEIFPAHAKASAASVAVMTCWIAGALVGIAFLPINNILGHYSFLIFSCFLLWFIFFTYKFVPETKGKTVAEVEKELGLDTFKH</sequence>
<dbReference type="PANTHER" id="PTHR23503:SF8">
    <property type="entry name" value="FACILITATED GLUCOSE TRANSPORTER PROTEIN 1"/>
    <property type="match status" value="1"/>
</dbReference>
<dbReference type="Proteomes" id="UP000887578">
    <property type="component" value="Unplaced"/>
</dbReference>
<dbReference type="NCBIfam" id="TIGR00879">
    <property type="entry name" value="SP"/>
    <property type="match status" value="1"/>
</dbReference>
<accession>A0A914PKF7</accession>
<dbReference type="PRINTS" id="PR00171">
    <property type="entry name" value="SUGRTRNSPORT"/>
</dbReference>
<dbReference type="PANTHER" id="PTHR23503">
    <property type="entry name" value="SOLUTE CARRIER FAMILY 2"/>
    <property type="match status" value="1"/>
</dbReference>
<dbReference type="SUPFAM" id="SSF103473">
    <property type="entry name" value="MFS general substrate transporter"/>
    <property type="match status" value="1"/>
</dbReference>
<name>A0A914PKF7_9BILA</name>
<dbReference type="FunFam" id="1.20.1250.20:FF:001511">
    <property type="entry name" value="Solute carrier family 2, facilitated glucose transporter member 5"/>
    <property type="match status" value="1"/>
</dbReference>
<dbReference type="InterPro" id="IPR020846">
    <property type="entry name" value="MFS_dom"/>
</dbReference>
<evidence type="ECO:0000313" key="10">
    <source>
        <dbReference type="Proteomes" id="UP000887578"/>
    </source>
</evidence>
<evidence type="ECO:0000256" key="5">
    <source>
        <dbReference type="ARBA" id="ARBA00022989"/>
    </source>
</evidence>
<evidence type="ECO:0000256" key="3">
    <source>
        <dbReference type="ARBA" id="ARBA00022475"/>
    </source>
</evidence>
<evidence type="ECO:0000259" key="9">
    <source>
        <dbReference type="PROSITE" id="PS50850"/>
    </source>
</evidence>
<proteinExistence type="inferred from homology"/>
<feature type="transmembrane region" description="Helical" evidence="8">
    <location>
        <begin position="380"/>
        <end position="400"/>
    </location>
</feature>
<comment type="similarity">
    <text evidence="7">Belongs to the major facilitator superfamily. Sugar transporter (TC 2.A.1.1) family.</text>
</comment>
<feature type="transmembrane region" description="Helical" evidence="8">
    <location>
        <begin position="348"/>
        <end position="368"/>
    </location>
</feature>